<keyword evidence="7" id="KW-1185">Reference proteome</keyword>
<name>A0A366FIS0_9HYPH</name>
<dbReference type="OrthoDB" id="9791590at2"/>
<evidence type="ECO:0000256" key="1">
    <source>
        <dbReference type="ARBA" id="ARBA00010062"/>
    </source>
</evidence>
<dbReference type="InterPro" id="IPR028081">
    <property type="entry name" value="Leu-bd"/>
</dbReference>
<dbReference type="InterPro" id="IPR051010">
    <property type="entry name" value="BCAA_transport"/>
</dbReference>
<evidence type="ECO:0000256" key="3">
    <source>
        <dbReference type="ARBA" id="ARBA00022970"/>
    </source>
</evidence>
<protein>
    <submittedName>
        <fullName evidence="6">Amino acid/amide ABC transporter substrate-binding protein (HAAT family)</fullName>
    </submittedName>
</protein>
<comment type="caution">
    <text evidence="6">The sequence shown here is derived from an EMBL/GenBank/DDBJ whole genome shotgun (WGS) entry which is preliminary data.</text>
</comment>
<gene>
    <name evidence="6" type="ORF">DFR50_11029</name>
</gene>
<organism evidence="6 7">
    <name type="scientific">Roseiarcus fermentans</name>
    <dbReference type="NCBI Taxonomy" id="1473586"/>
    <lineage>
        <taxon>Bacteria</taxon>
        <taxon>Pseudomonadati</taxon>
        <taxon>Pseudomonadota</taxon>
        <taxon>Alphaproteobacteria</taxon>
        <taxon>Hyphomicrobiales</taxon>
        <taxon>Roseiarcaceae</taxon>
        <taxon>Roseiarcus</taxon>
    </lineage>
</organism>
<evidence type="ECO:0000313" key="7">
    <source>
        <dbReference type="Proteomes" id="UP000253529"/>
    </source>
</evidence>
<dbReference type="GO" id="GO:0006865">
    <property type="term" value="P:amino acid transport"/>
    <property type="evidence" value="ECO:0007669"/>
    <property type="project" value="UniProtKB-KW"/>
</dbReference>
<dbReference type="RefSeq" id="WP_113889152.1">
    <property type="nucleotide sequence ID" value="NZ_QNRK01000010.1"/>
</dbReference>
<evidence type="ECO:0000256" key="2">
    <source>
        <dbReference type="ARBA" id="ARBA00022729"/>
    </source>
</evidence>
<feature type="chain" id="PRO_5016677274" evidence="4">
    <location>
        <begin position="26"/>
        <end position="399"/>
    </location>
</feature>
<keyword evidence="3" id="KW-0813">Transport</keyword>
<sequence>MKRTTAASCLAALAFGAPTILPAHADEKPIVIGFATAQTGWVAPYDNGVKAAEIAIEEINAKGGLLGRPIVTVYSDTKSDRAQGAKAGLDVIQKGADLVVVTCDYDMGAPAALEAARAGKVAWSLCAEDAKMGVQGVGPLTFTASGAAQLQGASLAEWAYKNKGIRNPYVLLDTSVEYNKSVCFGFDVAWKALSGAEPKARDTFKNADPSIASQITRMKGSTPAPDAIVLCSYAPGGATATKQIRAAGLDVPILAATAMDGNFWLGAVPNLSNFYYPVLGSVYGDDPDPAINEFLKKYEAKYNSSPAESHTLAGYELIQLYAAAVEKAKSTDPKAVTAAAETFKDLPTLLGPFSFTPDLHIQTKFRYTIMSVDGGKHKSVEKWTSETPMTKAELFRKAE</sequence>
<keyword evidence="3" id="KW-0029">Amino-acid transport</keyword>
<dbReference type="Gene3D" id="3.40.50.2300">
    <property type="match status" value="2"/>
</dbReference>
<evidence type="ECO:0000313" key="6">
    <source>
        <dbReference type="EMBL" id="RBP14006.1"/>
    </source>
</evidence>
<comment type="similarity">
    <text evidence="1">Belongs to the leucine-binding protein family.</text>
</comment>
<reference evidence="6 7" key="1">
    <citation type="submission" date="2018-06" db="EMBL/GenBank/DDBJ databases">
        <title>Genomic Encyclopedia of Type Strains, Phase IV (KMG-IV): sequencing the most valuable type-strain genomes for metagenomic binning, comparative biology and taxonomic classification.</title>
        <authorList>
            <person name="Goeker M."/>
        </authorList>
    </citation>
    <scope>NUCLEOTIDE SEQUENCE [LARGE SCALE GENOMIC DNA]</scope>
    <source>
        <strain evidence="6 7">DSM 24875</strain>
    </source>
</reference>
<dbReference type="PANTHER" id="PTHR30483:SF6">
    <property type="entry name" value="PERIPLASMIC BINDING PROTEIN OF ABC TRANSPORTER FOR NATURAL AMINO ACIDS"/>
    <property type="match status" value="1"/>
</dbReference>
<dbReference type="Proteomes" id="UP000253529">
    <property type="component" value="Unassembled WGS sequence"/>
</dbReference>
<evidence type="ECO:0000259" key="5">
    <source>
        <dbReference type="Pfam" id="PF13458"/>
    </source>
</evidence>
<feature type="domain" description="Leucine-binding protein" evidence="5">
    <location>
        <begin position="29"/>
        <end position="375"/>
    </location>
</feature>
<feature type="signal peptide" evidence="4">
    <location>
        <begin position="1"/>
        <end position="25"/>
    </location>
</feature>
<dbReference type="Pfam" id="PF13458">
    <property type="entry name" value="Peripla_BP_6"/>
    <property type="match status" value="1"/>
</dbReference>
<proteinExistence type="inferred from homology"/>
<dbReference type="PANTHER" id="PTHR30483">
    <property type="entry name" value="LEUCINE-SPECIFIC-BINDING PROTEIN"/>
    <property type="match status" value="1"/>
</dbReference>
<keyword evidence="2 4" id="KW-0732">Signal</keyword>
<dbReference type="SUPFAM" id="SSF53822">
    <property type="entry name" value="Periplasmic binding protein-like I"/>
    <property type="match status" value="1"/>
</dbReference>
<evidence type="ECO:0000256" key="4">
    <source>
        <dbReference type="SAM" id="SignalP"/>
    </source>
</evidence>
<dbReference type="AlphaFoldDB" id="A0A366FIS0"/>
<accession>A0A366FIS0</accession>
<dbReference type="InterPro" id="IPR028082">
    <property type="entry name" value="Peripla_BP_I"/>
</dbReference>
<dbReference type="EMBL" id="QNRK01000010">
    <property type="protein sequence ID" value="RBP14006.1"/>
    <property type="molecule type" value="Genomic_DNA"/>
</dbReference>